<organism evidence="2 3">
    <name type="scientific">Zoarces viviparus</name>
    <name type="common">Viviparous eelpout</name>
    <name type="synonym">Blennius viviparus</name>
    <dbReference type="NCBI Taxonomy" id="48416"/>
    <lineage>
        <taxon>Eukaryota</taxon>
        <taxon>Metazoa</taxon>
        <taxon>Chordata</taxon>
        <taxon>Craniata</taxon>
        <taxon>Vertebrata</taxon>
        <taxon>Euteleostomi</taxon>
        <taxon>Actinopterygii</taxon>
        <taxon>Neopterygii</taxon>
        <taxon>Teleostei</taxon>
        <taxon>Neoteleostei</taxon>
        <taxon>Acanthomorphata</taxon>
        <taxon>Eupercaria</taxon>
        <taxon>Perciformes</taxon>
        <taxon>Cottioidei</taxon>
        <taxon>Zoarcales</taxon>
        <taxon>Zoarcidae</taxon>
        <taxon>Zoarcinae</taxon>
        <taxon>Zoarces</taxon>
    </lineage>
</organism>
<protein>
    <recommendedName>
        <fullName evidence="1">HAT C-terminal dimerisation domain-containing protein</fullName>
    </recommendedName>
</protein>
<reference evidence="2 3" key="1">
    <citation type="journal article" date="2024" name="Genome Biol. Evol.">
        <title>Chromosome-level genome assembly of the viviparous eelpout Zoarces viviparus.</title>
        <authorList>
            <person name="Fuhrmann N."/>
            <person name="Brasseur M.V."/>
            <person name="Bakowski C.E."/>
            <person name="Podsiadlowski L."/>
            <person name="Prost S."/>
            <person name="Krehenwinkel H."/>
            <person name="Mayer C."/>
        </authorList>
    </citation>
    <scope>NUCLEOTIDE SEQUENCE [LARGE SCALE GENOMIC DNA]</scope>
    <source>
        <strain evidence="2">NO-MEL_2022_Ind0_liver</strain>
    </source>
</reference>
<dbReference type="PANTHER" id="PTHR47611:SF3">
    <property type="entry name" value="HAT C-TERMINAL DIMERISATION DOMAIN-CONTAINING PROTEIN"/>
    <property type="match status" value="1"/>
</dbReference>
<proteinExistence type="predicted"/>
<accession>A0AAW1FXZ5</accession>
<gene>
    <name evidence="2" type="ORF">VZT92_004567</name>
</gene>
<evidence type="ECO:0000259" key="1">
    <source>
        <dbReference type="Pfam" id="PF05699"/>
    </source>
</evidence>
<feature type="domain" description="HAT C-terminal dimerisation" evidence="1">
    <location>
        <begin position="99"/>
        <end position="178"/>
    </location>
</feature>
<dbReference type="Pfam" id="PF05699">
    <property type="entry name" value="Dimer_Tnp_hAT"/>
    <property type="match status" value="1"/>
</dbReference>
<dbReference type="Proteomes" id="UP001488805">
    <property type="component" value="Unassembled WGS sequence"/>
</dbReference>
<dbReference type="InterPro" id="IPR012337">
    <property type="entry name" value="RNaseH-like_sf"/>
</dbReference>
<dbReference type="EMBL" id="JBCEZU010000023">
    <property type="protein sequence ID" value="KAK9539461.1"/>
    <property type="molecule type" value="Genomic_DNA"/>
</dbReference>
<dbReference type="PANTHER" id="PTHR47611">
    <property type="entry name" value="HAT DIMERISATION DOMAIN, C-TERMINAL"/>
    <property type="match status" value="1"/>
</dbReference>
<evidence type="ECO:0000313" key="3">
    <source>
        <dbReference type="Proteomes" id="UP001488805"/>
    </source>
</evidence>
<keyword evidence="3" id="KW-1185">Reference proteome</keyword>
<dbReference type="SUPFAM" id="SSF53098">
    <property type="entry name" value="Ribonuclease H-like"/>
    <property type="match status" value="1"/>
</dbReference>
<dbReference type="AlphaFoldDB" id="A0AAW1FXZ5"/>
<comment type="caution">
    <text evidence="2">The sequence shown here is derived from an EMBL/GenBank/DDBJ whole genome shotgun (WGS) entry which is preliminary data.</text>
</comment>
<evidence type="ECO:0000313" key="2">
    <source>
        <dbReference type="EMBL" id="KAK9539461.1"/>
    </source>
</evidence>
<dbReference type="GO" id="GO:0046983">
    <property type="term" value="F:protein dimerization activity"/>
    <property type="evidence" value="ECO:0007669"/>
    <property type="project" value="InterPro"/>
</dbReference>
<sequence>MRCCAPACHFDVVLSHRWTGLDATAGKHKLRLEKAAVGSATEQLPIEEDGSDDYEDKAEKHCAKKSALEELFVDEDRELLQATTTKGSALPIAEQVQKEIDIYKSLPSIPSGQDPAAWWWMKRDSLPILFVLSDIYLCVQASSTPSERVFSCAGHAISQARCRILPEQANMLIFLQKNC</sequence>
<dbReference type="InterPro" id="IPR008906">
    <property type="entry name" value="HATC_C_dom"/>
</dbReference>
<name>A0AAW1FXZ5_ZOAVI</name>